<accession>A0AAW2HHX7</accession>
<comment type="caution">
    <text evidence="2">The sequence shown here is derived from an EMBL/GenBank/DDBJ whole genome shotgun (WGS) entry which is preliminary data.</text>
</comment>
<sequence length="145" mass="17130">MVKERSIFRAIVTNFWNSIKPRNPWGVQVGTDYNGTMYFEAELGPGSRRQRPPRWFIPKEKGNFEQDLPAEWEAWLRYRRKDPPTEEEVNANYEKMMLVKHRAAELEAKQSPPMIPKPPETINDFPKYDDLEAFPGSSQRFKEKV</sequence>
<gene>
    <name evidence="2" type="ORF">PYX00_007176</name>
</gene>
<organism evidence="2">
    <name type="scientific">Menopon gallinae</name>
    <name type="common">poultry shaft louse</name>
    <dbReference type="NCBI Taxonomy" id="328185"/>
    <lineage>
        <taxon>Eukaryota</taxon>
        <taxon>Metazoa</taxon>
        <taxon>Ecdysozoa</taxon>
        <taxon>Arthropoda</taxon>
        <taxon>Hexapoda</taxon>
        <taxon>Insecta</taxon>
        <taxon>Pterygota</taxon>
        <taxon>Neoptera</taxon>
        <taxon>Paraneoptera</taxon>
        <taxon>Psocodea</taxon>
        <taxon>Troctomorpha</taxon>
        <taxon>Phthiraptera</taxon>
        <taxon>Amblycera</taxon>
        <taxon>Menoponidae</taxon>
        <taxon>Menopon</taxon>
    </lineage>
</organism>
<protein>
    <recommendedName>
        <fullName evidence="3">NADH dehydrogenase [ubiquinone] 1 alpha subcomplex assembly factor 2</fullName>
    </recommendedName>
</protein>
<dbReference type="AlphaFoldDB" id="A0AAW2HHX7"/>
<name>A0AAW2HHX7_9NEOP</name>
<evidence type="ECO:0000313" key="2">
    <source>
        <dbReference type="EMBL" id="KAL0269446.1"/>
    </source>
</evidence>
<dbReference type="PANTHER" id="PTHR32470">
    <property type="entry name" value="ADH DEHYDROGENASE [UBIQUINONE] 1 ALPHA SUBCOMPLEX ASSEMBLY FACTOR 2"/>
    <property type="match status" value="1"/>
</dbReference>
<dbReference type="GO" id="GO:0005739">
    <property type="term" value="C:mitochondrion"/>
    <property type="evidence" value="ECO:0007669"/>
    <property type="project" value="TreeGrafter"/>
</dbReference>
<dbReference type="PANTHER" id="PTHR32470:SF2">
    <property type="entry name" value="NADH DEHYDROGENASE [UBIQUINONE] 1 ALPHA SUBCOMPLEX ASSEMBLY FACTOR 2"/>
    <property type="match status" value="1"/>
</dbReference>
<reference evidence="2" key="1">
    <citation type="journal article" date="2024" name="Gigascience">
        <title>Chromosome-level genome of the poultry shaft louse Menopon gallinae provides insight into the host-switching and adaptive evolution of parasitic lice.</title>
        <authorList>
            <person name="Xu Y."/>
            <person name="Ma L."/>
            <person name="Liu S."/>
            <person name="Liang Y."/>
            <person name="Liu Q."/>
            <person name="He Z."/>
            <person name="Tian L."/>
            <person name="Duan Y."/>
            <person name="Cai W."/>
            <person name="Li H."/>
            <person name="Song F."/>
        </authorList>
    </citation>
    <scope>NUCLEOTIDE SEQUENCE</scope>
    <source>
        <strain evidence="2">Cailab_2023a</strain>
    </source>
</reference>
<dbReference type="EMBL" id="JARGDH010000004">
    <property type="protein sequence ID" value="KAL0269446.1"/>
    <property type="molecule type" value="Genomic_DNA"/>
</dbReference>
<evidence type="ECO:0008006" key="3">
    <source>
        <dbReference type="Google" id="ProtNLM"/>
    </source>
</evidence>
<proteinExistence type="inferred from homology"/>
<dbReference type="InterPro" id="IPR007763">
    <property type="entry name" value="NDUFA12"/>
</dbReference>
<dbReference type="GO" id="GO:0032981">
    <property type="term" value="P:mitochondrial respiratory chain complex I assembly"/>
    <property type="evidence" value="ECO:0007669"/>
    <property type="project" value="TreeGrafter"/>
</dbReference>
<evidence type="ECO:0000256" key="1">
    <source>
        <dbReference type="ARBA" id="ARBA00007355"/>
    </source>
</evidence>
<comment type="similarity">
    <text evidence="1">Belongs to the complex I NDUFA12 subunit family.</text>
</comment>
<dbReference type="InterPro" id="IPR052618">
    <property type="entry name" value="ComplexI_NDUFA12"/>
</dbReference>
<dbReference type="GO" id="GO:0045271">
    <property type="term" value="C:respiratory chain complex I"/>
    <property type="evidence" value="ECO:0007669"/>
    <property type="project" value="InterPro"/>
</dbReference>
<dbReference type="Pfam" id="PF05071">
    <property type="entry name" value="NDUFA12"/>
    <property type="match status" value="1"/>
</dbReference>